<protein>
    <recommendedName>
        <fullName evidence="5">Tol-Pal system protein TolB</fullName>
    </recommendedName>
</protein>
<evidence type="ECO:0000256" key="3">
    <source>
        <dbReference type="ARBA" id="ARBA00022729"/>
    </source>
</evidence>
<dbReference type="NCBIfam" id="TIGR02800">
    <property type="entry name" value="propeller_TolB"/>
    <property type="match status" value="1"/>
</dbReference>
<keyword evidence="5" id="KW-0131">Cell cycle</keyword>
<dbReference type="PANTHER" id="PTHR36842">
    <property type="entry name" value="PROTEIN TOLB HOMOLOG"/>
    <property type="match status" value="1"/>
</dbReference>
<dbReference type="Proteomes" id="UP000244173">
    <property type="component" value="Chromosome"/>
</dbReference>
<evidence type="ECO:0000256" key="6">
    <source>
        <dbReference type="SAM" id="MobiDB-lite"/>
    </source>
</evidence>
<accession>A0A2S0P873</accession>
<proteinExistence type="inferred from homology"/>
<dbReference type="RefSeq" id="WP_084299909.1">
    <property type="nucleotide sequence ID" value="NZ_CALFSO010000104.1"/>
</dbReference>
<dbReference type="OrthoDB" id="9802240at2"/>
<dbReference type="SUPFAM" id="SSF69304">
    <property type="entry name" value="Tricorn protease N-terminal domain"/>
    <property type="match status" value="1"/>
</dbReference>
<gene>
    <name evidence="5" type="primary">tolB</name>
    <name evidence="8" type="ORF">DAI18_05745</name>
</gene>
<dbReference type="KEGG" id="maer:DAI18_05745"/>
<dbReference type="GO" id="GO:0051301">
    <property type="term" value="P:cell division"/>
    <property type="evidence" value="ECO:0007669"/>
    <property type="project" value="UniProtKB-UniRule"/>
</dbReference>
<feature type="domain" description="TolB N-terminal" evidence="7">
    <location>
        <begin position="29"/>
        <end position="129"/>
    </location>
</feature>
<dbReference type="HAMAP" id="MF_00671">
    <property type="entry name" value="TolB"/>
    <property type="match status" value="1"/>
</dbReference>
<dbReference type="Gene3D" id="2.120.10.30">
    <property type="entry name" value="TolB, C-terminal domain"/>
    <property type="match status" value="1"/>
</dbReference>
<organism evidence="8 9">
    <name type="scientific">Microvirgula aerodenitrificans</name>
    <dbReference type="NCBI Taxonomy" id="57480"/>
    <lineage>
        <taxon>Bacteria</taxon>
        <taxon>Pseudomonadati</taxon>
        <taxon>Pseudomonadota</taxon>
        <taxon>Betaproteobacteria</taxon>
        <taxon>Neisseriales</taxon>
        <taxon>Aquaspirillaceae</taxon>
        <taxon>Microvirgula</taxon>
    </lineage>
</organism>
<keyword evidence="4 5" id="KW-0574">Periplasm</keyword>
<dbReference type="PANTHER" id="PTHR36842:SF1">
    <property type="entry name" value="PROTEIN TOLB"/>
    <property type="match status" value="1"/>
</dbReference>
<dbReference type="SUPFAM" id="SSF52964">
    <property type="entry name" value="TolB, N-terminal domain"/>
    <property type="match status" value="1"/>
</dbReference>
<feature type="signal peptide" evidence="5">
    <location>
        <begin position="1"/>
        <end position="26"/>
    </location>
</feature>
<feature type="chain" id="PRO_5015791618" description="Tol-Pal system protein TolB" evidence="5">
    <location>
        <begin position="27"/>
        <end position="428"/>
    </location>
</feature>
<dbReference type="Pfam" id="PF04052">
    <property type="entry name" value="TolB_N"/>
    <property type="match status" value="1"/>
</dbReference>
<dbReference type="InterPro" id="IPR011659">
    <property type="entry name" value="WD40"/>
</dbReference>
<comment type="similarity">
    <text evidence="2 5">Belongs to the TolB family.</text>
</comment>
<name>A0A2S0P873_9NEIS</name>
<keyword evidence="9" id="KW-1185">Reference proteome</keyword>
<sequence length="428" mass="46200" precursor="true">MTMRTHWLTRLFVPVLMLLAAGVARAEMTVEIVGGGTNQHPIALPVFAGENLAPGGLTPIIRNDLARTGVFRFIDPNSVANKPTEPGQIAYPDWKTAGAFSISVGKVQQQGDKLAVSFWLMDVAQKKQLTGGSFSITPRQSRQLAHTIADMIYQAITGERGIFGTQITYVSKSGRDHYELRVADADGANEQTILRSKEPILSPSWSPDGGRIAYVSFETRKAVVYVHNLAAGTRRAVANFKGSNSAPSWAPDGSRLAVALTLPGNTQIYQINADGSGMRRLSQNASIDTEPTYTPDGSRILFTSDRAGGPQIFSMPAGGGAATRLTYEGNYNVSPSVSPDGKSFTFVRREGGRYRVMLQDFGSSQANYVSTTQYDESPSFAPNGKMILYATDQGGRGVLYTVTRDGSTKTRLGATGDVQEPDWGPFPR</sequence>
<dbReference type="Gene3D" id="3.40.50.10070">
    <property type="entry name" value="TolB, N-terminal domain"/>
    <property type="match status" value="1"/>
</dbReference>
<dbReference type="Pfam" id="PF07676">
    <property type="entry name" value="PD40"/>
    <property type="match status" value="5"/>
</dbReference>
<comment type="subunit">
    <text evidence="5">The Tol-Pal system is composed of five core proteins: the inner membrane proteins TolA, TolQ and TolR, the periplasmic protein TolB and the outer membrane protein Pal. They form a network linking the inner and outer membranes and the peptidoglycan layer.</text>
</comment>
<dbReference type="GO" id="GO:0017038">
    <property type="term" value="P:protein import"/>
    <property type="evidence" value="ECO:0007669"/>
    <property type="project" value="InterPro"/>
</dbReference>
<reference evidence="8 9" key="1">
    <citation type="submission" date="2018-04" db="EMBL/GenBank/DDBJ databases">
        <title>Denitrifier Microvirgula.</title>
        <authorList>
            <person name="Anderson E."/>
            <person name="Jang J."/>
            <person name="Ishii S."/>
        </authorList>
    </citation>
    <scope>NUCLEOTIDE SEQUENCE [LARGE SCALE GENOMIC DNA]</scope>
    <source>
        <strain evidence="8 9">BE2.4</strain>
    </source>
</reference>
<dbReference type="EMBL" id="CP028519">
    <property type="protein sequence ID" value="AVY93604.1"/>
    <property type="molecule type" value="Genomic_DNA"/>
</dbReference>
<evidence type="ECO:0000256" key="4">
    <source>
        <dbReference type="ARBA" id="ARBA00022764"/>
    </source>
</evidence>
<evidence type="ECO:0000256" key="2">
    <source>
        <dbReference type="ARBA" id="ARBA00009820"/>
    </source>
</evidence>
<dbReference type="AlphaFoldDB" id="A0A2S0P873"/>
<evidence type="ECO:0000313" key="8">
    <source>
        <dbReference type="EMBL" id="AVY93604.1"/>
    </source>
</evidence>
<dbReference type="STRING" id="1122240.GCA_000620105_01205"/>
<evidence type="ECO:0000313" key="9">
    <source>
        <dbReference type="Proteomes" id="UP000244173"/>
    </source>
</evidence>
<dbReference type="InterPro" id="IPR007195">
    <property type="entry name" value="TolB_N"/>
</dbReference>
<dbReference type="GO" id="GO:0042597">
    <property type="term" value="C:periplasmic space"/>
    <property type="evidence" value="ECO:0007669"/>
    <property type="project" value="UniProtKB-SubCell"/>
</dbReference>
<evidence type="ECO:0000259" key="7">
    <source>
        <dbReference type="Pfam" id="PF04052"/>
    </source>
</evidence>
<comment type="subcellular location">
    <subcellularLocation>
        <location evidence="1 5">Periplasm</location>
    </subcellularLocation>
</comment>
<evidence type="ECO:0000256" key="1">
    <source>
        <dbReference type="ARBA" id="ARBA00004418"/>
    </source>
</evidence>
<keyword evidence="5" id="KW-0132">Cell division</keyword>
<comment type="function">
    <text evidence="5">Part of the Tol-Pal system, which plays a role in outer membrane invagination during cell division and is important for maintaining outer membrane integrity.</text>
</comment>
<feature type="region of interest" description="Disordered" evidence="6">
    <location>
        <begin position="409"/>
        <end position="428"/>
    </location>
</feature>
<dbReference type="InterPro" id="IPR011042">
    <property type="entry name" value="6-blade_b-propeller_TolB-like"/>
</dbReference>
<keyword evidence="3 5" id="KW-0732">Signal</keyword>
<dbReference type="InterPro" id="IPR014167">
    <property type="entry name" value="Tol-Pal_TolB"/>
</dbReference>
<evidence type="ECO:0000256" key="5">
    <source>
        <dbReference type="HAMAP-Rule" id="MF_00671"/>
    </source>
</evidence>